<dbReference type="Proteomes" id="UP000598146">
    <property type="component" value="Unassembled WGS sequence"/>
</dbReference>
<dbReference type="AlphaFoldDB" id="A0A931CD48"/>
<dbReference type="EMBL" id="JADQTO010000013">
    <property type="protein sequence ID" value="MBG0564968.1"/>
    <property type="molecule type" value="Genomic_DNA"/>
</dbReference>
<evidence type="ECO:0000256" key="1">
    <source>
        <dbReference type="SAM" id="Phobius"/>
    </source>
</evidence>
<reference evidence="3" key="1">
    <citation type="submission" date="2020-11" db="EMBL/GenBank/DDBJ databases">
        <title>Isolation and identification of active actinomycetes.</title>
        <authorList>
            <person name="Sun X."/>
        </authorList>
    </citation>
    <scope>NUCLEOTIDE SEQUENCE</scope>
    <source>
        <strain evidence="3">NEAU-A11</strain>
    </source>
</reference>
<dbReference type="NCBIfam" id="NF042915">
    <property type="entry name" value="MAB_1171c_fam"/>
    <property type="match status" value="1"/>
</dbReference>
<keyword evidence="1" id="KW-1133">Transmembrane helix</keyword>
<feature type="transmembrane region" description="Helical" evidence="1">
    <location>
        <begin position="70"/>
        <end position="91"/>
    </location>
</feature>
<dbReference type="InterPro" id="IPR050039">
    <property type="entry name" value="MAB_1171c-like"/>
</dbReference>
<feature type="domain" description="DUF6545" evidence="2">
    <location>
        <begin position="247"/>
        <end position="382"/>
    </location>
</feature>
<comment type="caution">
    <text evidence="3">The sequence shown here is derived from an EMBL/GenBank/DDBJ whole genome shotgun (WGS) entry which is preliminary data.</text>
</comment>
<keyword evidence="1" id="KW-0812">Transmembrane</keyword>
<dbReference type="RefSeq" id="WP_196416755.1">
    <property type="nucleotide sequence ID" value="NZ_JADQTO010000013.1"/>
</dbReference>
<organism evidence="3 4">
    <name type="scientific">Actinoplanes aureus</name>
    <dbReference type="NCBI Taxonomy" id="2792083"/>
    <lineage>
        <taxon>Bacteria</taxon>
        <taxon>Bacillati</taxon>
        <taxon>Actinomycetota</taxon>
        <taxon>Actinomycetes</taxon>
        <taxon>Micromonosporales</taxon>
        <taxon>Micromonosporaceae</taxon>
        <taxon>Actinoplanes</taxon>
    </lineage>
</organism>
<protein>
    <recommendedName>
        <fullName evidence="2">DUF6545 domain-containing protein</fullName>
    </recommendedName>
</protein>
<keyword evidence="1" id="KW-0472">Membrane</keyword>
<dbReference type="InterPro" id="IPR046675">
    <property type="entry name" value="DUF6545"/>
</dbReference>
<feature type="transmembrane region" description="Helical" evidence="1">
    <location>
        <begin position="217"/>
        <end position="238"/>
    </location>
</feature>
<name>A0A931CD48_9ACTN</name>
<dbReference type="Pfam" id="PF20182">
    <property type="entry name" value="DUF6545"/>
    <property type="match status" value="1"/>
</dbReference>
<feature type="transmembrane region" description="Helical" evidence="1">
    <location>
        <begin position="181"/>
        <end position="211"/>
    </location>
</feature>
<proteinExistence type="predicted"/>
<sequence>MSDYTPLLAGTVAFAALVPKTTQLLRDPGNPALRATCGVLASLGAAQVISCGPVYHVIGQVSGVPNLGRYLIHLCALIAAAAVQSLFLHLGDPATARRRAAHRWLLLALAAAIMGAAVVVADFSVEDAENFADRYAGAPWMREYMISFLAYLALAMVDIMRMSIRYARQLPASALRLGLRLLSAGALVGLVYVVHKAVFILVISLGGALAWSEGPVSQALIGLGIILVSAGLVIPSIVRAANALRQWPGQYRLYRAMYPLWRALHDLDSAATLHKPRRRPPLSTLGVETYRRVIEILDGLRRHDGYLDPAAGEQAAGAAIAAGRTPEEARAAGDAASIAAMIDYLSRTPQASRRPPRPSTALAVPEEPDLDASVRHLAAVSRLLPAALAQLEAHDDAVTR</sequence>
<feature type="transmembrane region" description="Helical" evidence="1">
    <location>
        <begin position="103"/>
        <end position="124"/>
    </location>
</feature>
<feature type="transmembrane region" description="Helical" evidence="1">
    <location>
        <begin position="144"/>
        <end position="160"/>
    </location>
</feature>
<evidence type="ECO:0000259" key="2">
    <source>
        <dbReference type="Pfam" id="PF20182"/>
    </source>
</evidence>
<evidence type="ECO:0000313" key="3">
    <source>
        <dbReference type="EMBL" id="MBG0564968.1"/>
    </source>
</evidence>
<keyword evidence="4" id="KW-1185">Reference proteome</keyword>
<evidence type="ECO:0000313" key="4">
    <source>
        <dbReference type="Proteomes" id="UP000598146"/>
    </source>
</evidence>
<gene>
    <name evidence="3" type="ORF">I4J89_26305</name>
</gene>
<accession>A0A931CD48</accession>